<dbReference type="InterPro" id="IPR029068">
    <property type="entry name" value="Glyas_Bleomycin-R_OHBP_Dase"/>
</dbReference>
<comment type="caution">
    <text evidence="2">The sequence shown here is derived from an EMBL/GenBank/DDBJ whole genome shotgun (WGS) entry which is preliminary data.</text>
</comment>
<feature type="domain" description="PhnB-like" evidence="1">
    <location>
        <begin position="154"/>
        <end position="273"/>
    </location>
</feature>
<gene>
    <name evidence="2" type="ORF">RBR11_13230</name>
</gene>
<dbReference type="CDD" id="cd06588">
    <property type="entry name" value="PhnB_like"/>
    <property type="match status" value="2"/>
</dbReference>
<reference evidence="2 3" key="1">
    <citation type="submission" date="2023-08" db="EMBL/GenBank/DDBJ databases">
        <title>Microbacterium sp. nov., isolated from a waste landfill.</title>
        <authorList>
            <person name="Wen W."/>
        </authorList>
    </citation>
    <scope>NUCLEOTIDE SEQUENCE [LARGE SCALE GENOMIC DNA]</scope>
    <source>
        <strain evidence="2 3">ASV81</strain>
    </source>
</reference>
<dbReference type="Gene3D" id="3.30.720.110">
    <property type="match status" value="1"/>
</dbReference>
<evidence type="ECO:0000313" key="3">
    <source>
        <dbReference type="Proteomes" id="UP001230289"/>
    </source>
</evidence>
<dbReference type="RefSeq" id="WP_308489817.1">
    <property type="nucleotide sequence ID" value="NZ_JAVFCB010000007.1"/>
</dbReference>
<dbReference type="PANTHER" id="PTHR33990">
    <property type="entry name" value="PROTEIN YJDN-RELATED"/>
    <property type="match status" value="1"/>
</dbReference>
<proteinExistence type="predicted"/>
<dbReference type="Pfam" id="PF06983">
    <property type="entry name" value="3-dmu-9_3-mt"/>
    <property type="match status" value="2"/>
</dbReference>
<dbReference type="SUPFAM" id="SSF54593">
    <property type="entry name" value="Glyoxalase/Bleomycin resistance protein/Dihydroxybiphenyl dioxygenase"/>
    <property type="match status" value="2"/>
</dbReference>
<dbReference type="Proteomes" id="UP001230289">
    <property type="component" value="Unassembled WGS sequence"/>
</dbReference>
<dbReference type="InterPro" id="IPR028973">
    <property type="entry name" value="PhnB-like"/>
</dbReference>
<dbReference type="EMBL" id="JAVFCB010000007">
    <property type="protein sequence ID" value="MDQ4214878.1"/>
    <property type="molecule type" value="Genomic_DNA"/>
</dbReference>
<name>A0ABU0XJX3_9MICO</name>
<keyword evidence="3" id="KW-1185">Reference proteome</keyword>
<protein>
    <submittedName>
        <fullName evidence="2">VOC family protein</fullName>
    </submittedName>
</protein>
<dbReference type="Gene3D" id="3.30.720.100">
    <property type="match status" value="1"/>
</dbReference>
<organism evidence="2 3">
    <name type="scientific">Microbacterium capsulatum</name>
    <dbReference type="NCBI Taxonomy" id="3041921"/>
    <lineage>
        <taxon>Bacteria</taxon>
        <taxon>Bacillati</taxon>
        <taxon>Actinomycetota</taxon>
        <taxon>Actinomycetes</taxon>
        <taxon>Micrococcales</taxon>
        <taxon>Microbacteriaceae</taxon>
        <taxon>Microbacterium</taxon>
    </lineage>
</organism>
<accession>A0ABU0XJX3</accession>
<evidence type="ECO:0000313" key="2">
    <source>
        <dbReference type="EMBL" id="MDQ4214878.1"/>
    </source>
</evidence>
<sequence length="301" mass="33160">MSQRIIPNIWCNRNAEDVGSFYASVFENASSRVTARYPTEGLPDFQQSFAGEAVVVDVDIDGYRISLINAGNEFHPNPAISFLVTVDPLRFGGDEHAARGWINRAWTLLGEEGLVLMDIGEYSFSGLYGWVEDKYGVSWQLKLVDPAADPVPPITPTLLFGGAVQGKGDEAIELYTSLLPDSGVGRVVQYSVQGEADAQGSIRFVEFRLAGQGLAAIDSDVDRDFSFTPGLSLQVDCDGQDEIDRLWDALSAVPSAEQCGWLIDRFGVSWQIVPANMAELMQRPHAYEHMMRMKKLVIADF</sequence>
<evidence type="ECO:0000259" key="1">
    <source>
        <dbReference type="Pfam" id="PF06983"/>
    </source>
</evidence>
<feature type="domain" description="PhnB-like" evidence="1">
    <location>
        <begin position="3"/>
        <end position="141"/>
    </location>
</feature>
<dbReference type="Gene3D" id="3.10.180.10">
    <property type="entry name" value="2,3-Dihydroxybiphenyl 1,2-Dioxygenase, domain 1"/>
    <property type="match status" value="1"/>
</dbReference>